<evidence type="ECO:0000313" key="1">
    <source>
        <dbReference type="EMBL" id="VVO77924.1"/>
    </source>
</evidence>
<accession>A0A5E7IQ89</accession>
<organism evidence="1 2">
    <name type="scientific">Pseudomonas fluorescens</name>
    <dbReference type="NCBI Taxonomy" id="294"/>
    <lineage>
        <taxon>Bacteria</taxon>
        <taxon>Pseudomonadati</taxon>
        <taxon>Pseudomonadota</taxon>
        <taxon>Gammaproteobacteria</taxon>
        <taxon>Pseudomonadales</taxon>
        <taxon>Pseudomonadaceae</taxon>
        <taxon>Pseudomonas</taxon>
    </lineage>
</organism>
<protein>
    <submittedName>
        <fullName evidence="1">Uncharacterized protein</fullName>
    </submittedName>
</protein>
<sequence>MRTDRGRAGESDFGNAFAGGQRFAGFFAVALHDVQHTGRQQVANQLDQYGNAQRSLLGRLEHHAVTGSQGWGEFPGGHQDWEVPRDDLTDHSQWFVDVIGDGIAVDLGRAAFLGADATGEVAEMVGRQRDVGVEGFANGFAVVPGFGDCQQFEILLDAVGDFQQHQRTRLGGRGTPGIGSGVGSVQGLVDVFGGGAREFGNRLAIHWRGIGEVLTFDRRDELAADVITVAVLEGYEGTGGARRGVDHGESLLLLVVAVRGTTTVTSVAGWGQEP</sequence>
<gene>
    <name evidence="1" type="ORF">PS880_01650</name>
</gene>
<reference evidence="1 2" key="1">
    <citation type="submission" date="2019-09" db="EMBL/GenBank/DDBJ databases">
        <authorList>
            <person name="Chandra G."/>
            <person name="Truman W A."/>
        </authorList>
    </citation>
    <scope>NUCLEOTIDE SEQUENCE [LARGE SCALE GENOMIC DNA]</scope>
    <source>
        <strain evidence="1">PS880</strain>
    </source>
</reference>
<dbReference type="AlphaFoldDB" id="A0A5E7IQ89"/>
<dbReference type="Proteomes" id="UP000375525">
    <property type="component" value="Unassembled WGS sequence"/>
</dbReference>
<proteinExistence type="predicted"/>
<evidence type="ECO:0000313" key="2">
    <source>
        <dbReference type="Proteomes" id="UP000375525"/>
    </source>
</evidence>
<name>A0A5E7IQ89_PSEFL</name>
<dbReference type="EMBL" id="CABVIH010000006">
    <property type="protein sequence ID" value="VVO77924.1"/>
    <property type="molecule type" value="Genomic_DNA"/>
</dbReference>